<feature type="region of interest" description="Disordered" evidence="11">
    <location>
        <begin position="681"/>
        <end position="760"/>
    </location>
</feature>
<evidence type="ECO:0000256" key="7">
    <source>
        <dbReference type="ARBA" id="ARBA00064417"/>
    </source>
</evidence>
<dbReference type="GeneTree" id="ENSGT00940000158256"/>
<dbReference type="Pfam" id="PF12796">
    <property type="entry name" value="Ank_2"/>
    <property type="match status" value="2"/>
</dbReference>
<keyword evidence="15" id="KW-1185">Reference proteome</keyword>
<feature type="region of interest" description="Disordered" evidence="11">
    <location>
        <begin position="367"/>
        <end position="469"/>
    </location>
</feature>
<keyword evidence="5" id="KW-0677">Repeat</keyword>
<keyword evidence="4" id="KW-0597">Phosphoprotein</keyword>
<keyword evidence="2 10" id="KW-0728">SH3 domain</keyword>
<evidence type="ECO:0000256" key="5">
    <source>
        <dbReference type="ARBA" id="ARBA00022737"/>
    </source>
</evidence>
<keyword evidence="6 9" id="KW-0040">ANK repeat</keyword>
<dbReference type="SUPFAM" id="SSF47769">
    <property type="entry name" value="SAM/Pointed domain"/>
    <property type="match status" value="2"/>
</dbReference>
<dbReference type="FunFam" id="1.10.150.50:FF:000032">
    <property type="entry name" value="caskin-1 isoform X1"/>
    <property type="match status" value="1"/>
</dbReference>
<dbReference type="InterPro" id="IPR036770">
    <property type="entry name" value="Ankyrin_rpt-contain_sf"/>
</dbReference>
<dbReference type="InterPro" id="IPR036028">
    <property type="entry name" value="SH3-like_dom_sf"/>
</dbReference>
<dbReference type="Pfam" id="PF16632">
    <property type="entry name" value="Caskin-tail"/>
    <property type="match status" value="1"/>
</dbReference>
<dbReference type="InterPro" id="IPR032117">
    <property type="entry name" value="Caskin_C"/>
</dbReference>
<feature type="compositionally biased region" description="Polar residues" evidence="11">
    <location>
        <begin position="428"/>
        <end position="438"/>
    </location>
</feature>
<dbReference type="Gene3D" id="1.10.150.50">
    <property type="entry name" value="Transcription Factor, Ets-1"/>
    <property type="match status" value="2"/>
</dbReference>
<proteinExistence type="predicted"/>
<feature type="repeat" description="ANK" evidence="9">
    <location>
        <begin position="114"/>
        <end position="146"/>
    </location>
</feature>
<accession>A0A3P8V9R6</accession>
<reference evidence="14" key="3">
    <citation type="submission" date="2025-09" db="UniProtKB">
        <authorList>
            <consortium name="Ensembl"/>
        </authorList>
    </citation>
    <scope>IDENTIFICATION</scope>
</reference>
<dbReference type="PRINTS" id="PR01415">
    <property type="entry name" value="ANKYRIN"/>
</dbReference>
<dbReference type="Proteomes" id="UP000265120">
    <property type="component" value="Chromosome 17"/>
</dbReference>
<dbReference type="Pfam" id="PF16907">
    <property type="entry name" value="Caskin-Pro-rich"/>
    <property type="match status" value="1"/>
</dbReference>
<dbReference type="CDD" id="cd09497">
    <property type="entry name" value="SAM_caskin1_2_repeat1"/>
    <property type="match status" value="1"/>
</dbReference>
<dbReference type="Gene3D" id="2.30.30.40">
    <property type="entry name" value="SH3 Domains"/>
    <property type="match status" value="1"/>
</dbReference>
<dbReference type="InParanoid" id="A0A3P8V9R6"/>
<evidence type="ECO:0000313" key="14">
    <source>
        <dbReference type="Ensembl" id="ENSCSEP00000012073.1"/>
    </source>
</evidence>
<feature type="compositionally biased region" description="Pro residues" evidence="11">
    <location>
        <begin position="1097"/>
        <end position="1110"/>
    </location>
</feature>
<dbReference type="InterPro" id="IPR001452">
    <property type="entry name" value="SH3_domain"/>
</dbReference>
<comment type="subunit">
    <text evidence="7">May not bind CASK.</text>
</comment>
<dbReference type="PROSITE" id="PS50297">
    <property type="entry name" value="ANK_REP_REGION"/>
    <property type="match status" value="5"/>
</dbReference>
<dbReference type="PANTHER" id="PTHR24174">
    <property type="entry name" value="ANKYRIN REPEAT AND STERILE ALPHA MOTIF DOMAIN-CONTAINING PROTEIN 1"/>
    <property type="match status" value="1"/>
</dbReference>
<sequence>MGKEQELLQAVKNGDLVSTQKLLSKLKSSRNKLLSSNKRLNINFQDCDGFSALHHAALTGTTDMISVLIQAQAMVDIRDTNGMRPLHYASWQGKGDCVLTLLRAGASVNAVSLDGQIPLHLAAQYGHFEVSEMLLQHQSNPCLINKAKKTPLDLACEFGRIKVAQLLLSSNMVVALVEGDKKEPTDSAYTTPLHLAARNGHKDIIRLLLKAAIDINKTTKSGTALHEASLYGKTEVVRLLLEAGIDVNIRNTYNQTALDIVNQFTTSHASKDIKQLLRDATGVLQVRALKDFWNIHDPTALNVRAGDIITVLEQHGDGRWKGHIHDSRGTDRVGFFPASIVEVVSRRNGGVLSRHASLFPTCHTHNQLSLSTSSGPQTGSPYTMFAPPPPFNITSCTVGDRSSVGSVGSSRSTGSGQSSEGKTAAAKVQQNLDQNINQTPPPAADSGDLELNQESKSSAGGASHRRTATVHQGVEQSFCQQFVRPQQLLDGKDQEAIFQWLRDFQLEHYTGNFISAGYDVPTISRMTPEDLTAIGVTKPGHRKKISMEISNLNIPEWLPEYIPSDLGEWLSAIGLLQYHKNLCENGYDSISIVKDLTWEDLQEIGITKLGHQKKLMLAVKKLADIHRASLESGQCLPTHKGSAPLHLLAFQQCDFTGERSSSQTPSMTTFQDNELCAELQTSTSHSEGCEDRGTVKDPAGLSQSQDSIDTRFRGFGHTQEPPAGCRTPQKRSQENFDENIPQRNLPDGWDQRPQQQPLPKQVPFGTATVFKYQCVPDKPHHLLKGLNFLHAPCGSTDQNLSSTTEDQTRTLKTPQTCMQTTTRCALSDGEPDEDDNDESALLKGSMPSYATLTRKPGRSYPAHVPSSPEKNGNLGRSQSFAVRAKKKGPPPPPPKRLSSVSSPTGTEPGTVFLEDNLEEMCPQGPKPDPVEEPDEATGVRRRVQSECFTEHTNVNELHQDLKHESKEEESKGHTLEESSSPQNSSNECIPFAEEGNLTIKQRPKAPGPPRAQAVLEPPDTDAAQNSEVPEFNLKESDTVKRRHKPKDKEQEGGSSSHEGSVSEADCSPPLSQCQWESSFRTREAALERPPGSAPGSPIKPPLSAKPPLVAPKPARHSLMAEPEAGPSGSSGQSGPSGPTLTFSVVQSVAFTSSCSTAELGPLDPPPSPLQTASRRQACVGAPVPFQATEAVQQRLDQTSTSLEAALMAVENKLNQEKHLQETRTNVVKSAGNILDDIGNMFDDLAEQLDAMLD</sequence>
<evidence type="ECO:0000256" key="6">
    <source>
        <dbReference type="ARBA" id="ARBA00023043"/>
    </source>
</evidence>
<dbReference type="Gene3D" id="1.25.40.20">
    <property type="entry name" value="Ankyrin repeat-containing domain"/>
    <property type="match status" value="3"/>
</dbReference>
<dbReference type="Pfam" id="PF07653">
    <property type="entry name" value="SH3_2"/>
    <property type="match status" value="1"/>
</dbReference>
<feature type="compositionally biased region" description="Low complexity" evidence="11">
    <location>
        <begin position="398"/>
        <end position="421"/>
    </location>
</feature>
<feature type="compositionally biased region" description="Low complexity" evidence="11">
    <location>
        <begin position="1052"/>
        <end position="1063"/>
    </location>
</feature>
<feature type="repeat" description="ANK" evidence="9">
    <location>
        <begin position="220"/>
        <end position="252"/>
    </location>
</feature>
<keyword evidence="3" id="KW-0963">Cytoplasm</keyword>
<dbReference type="Pfam" id="PF00536">
    <property type="entry name" value="SAM_1"/>
    <property type="match status" value="2"/>
</dbReference>
<evidence type="ECO:0000259" key="13">
    <source>
        <dbReference type="PROSITE" id="PS50105"/>
    </source>
</evidence>
<dbReference type="PANTHER" id="PTHR24174:SF18">
    <property type="entry name" value="CASKIN-2"/>
    <property type="match status" value="1"/>
</dbReference>
<dbReference type="FunFam" id="1.25.40.20:FF:000042">
    <property type="entry name" value="caskin-2 isoform X2"/>
    <property type="match status" value="1"/>
</dbReference>
<comment type="subcellular location">
    <subcellularLocation>
        <location evidence="1">Cytoplasm</location>
    </subcellularLocation>
</comment>
<dbReference type="InterPro" id="IPR013761">
    <property type="entry name" value="SAM/pointed_sf"/>
</dbReference>
<evidence type="ECO:0000256" key="4">
    <source>
        <dbReference type="ARBA" id="ARBA00022553"/>
    </source>
</evidence>
<feature type="domain" description="SH3" evidence="12">
    <location>
        <begin position="281"/>
        <end position="346"/>
    </location>
</feature>
<dbReference type="InterPro" id="IPR035498">
    <property type="entry name" value="Caskin1/2_SAM_2"/>
</dbReference>
<dbReference type="RefSeq" id="XP_008328580.1">
    <property type="nucleotide sequence ID" value="XM_008330358.2"/>
</dbReference>
<dbReference type="SMART" id="SM00326">
    <property type="entry name" value="SH3"/>
    <property type="match status" value="1"/>
</dbReference>
<dbReference type="FunFam" id="1.25.40.20:FF:000053">
    <property type="entry name" value="caskin-2 isoform X1"/>
    <property type="match status" value="1"/>
</dbReference>
<feature type="compositionally biased region" description="Low complexity" evidence="11">
    <location>
        <begin position="977"/>
        <end position="987"/>
    </location>
</feature>
<dbReference type="Pfam" id="PF13637">
    <property type="entry name" value="Ank_4"/>
    <property type="match status" value="1"/>
</dbReference>
<dbReference type="STRING" id="244447.ENSCSEP00000012073"/>
<evidence type="ECO:0000256" key="2">
    <source>
        <dbReference type="ARBA" id="ARBA00022443"/>
    </source>
</evidence>
<feature type="repeat" description="ANK" evidence="9">
    <location>
        <begin position="48"/>
        <end position="80"/>
    </location>
</feature>
<dbReference type="SUPFAM" id="SSF50044">
    <property type="entry name" value="SH3-domain"/>
    <property type="match status" value="1"/>
</dbReference>
<dbReference type="KEGG" id="csem:103393400"/>
<evidence type="ECO:0000256" key="1">
    <source>
        <dbReference type="ARBA" id="ARBA00004496"/>
    </source>
</evidence>
<dbReference type="InterPro" id="IPR001660">
    <property type="entry name" value="SAM"/>
</dbReference>
<evidence type="ECO:0000256" key="3">
    <source>
        <dbReference type="ARBA" id="ARBA00022490"/>
    </source>
</evidence>
<reference evidence="14 15" key="1">
    <citation type="journal article" date="2014" name="Nat. Genet.">
        <title>Whole-genome sequence of a flatfish provides insights into ZW sex chromosome evolution and adaptation to a benthic lifestyle.</title>
        <authorList>
            <person name="Chen S."/>
            <person name="Zhang G."/>
            <person name="Shao C."/>
            <person name="Huang Q."/>
            <person name="Liu G."/>
            <person name="Zhang P."/>
            <person name="Song W."/>
            <person name="An N."/>
            <person name="Chalopin D."/>
            <person name="Volff J.N."/>
            <person name="Hong Y."/>
            <person name="Li Q."/>
            <person name="Sha Z."/>
            <person name="Zhou H."/>
            <person name="Xie M."/>
            <person name="Yu Q."/>
            <person name="Liu Y."/>
            <person name="Xiang H."/>
            <person name="Wang N."/>
            <person name="Wu K."/>
            <person name="Yang C."/>
            <person name="Zhou Q."/>
            <person name="Liao X."/>
            <person name="Yang L."/>
            <person name="Hu Q."/>
            <person name="Zhang J."/>
            <person name="Meng L."/>
            <person name="Jin L."/>
            <person name="Tian Y."/>
            <person name="Lian J."/>
            <person name="Yang J."/>
            <person name="Miao G."/>
            <person name="Liu S."/>
            <person name="Liang Z."/>
            <person name="Yan F."/>
            <person name="Li Y."/>
            <person name="Sun B."/>
            <person name="Zhang H."/>
            <person name="Zhang J."/>
            <person name="Zhu Y."/>
            <person name="Du M."/>
            <person name="Zhao Y."/>
            <person name="Schartl M."/>
            <person name="Tang Q."/>
            <person name="Wang J."/>
        </authorList>
    </citation>
    <scope>NUCLEOTIDE SEQUENCE</scope>
</reference>
<organism evidence="14 15">
    <name type="scientific">Cynoglossus semilaevis</name>
    <name type="common">Tongue sole</name>
    <dbReference type="NCBI Taxonomy" id="244447"/>
    <lineage>
        <taxon>Eukaryota</taxon>
        <taxon>Metazoa</taxon>
        <taxon>Chordata</taxon>
        <taxon>Craniata</taxon>
        <taxon>Vertebrata</taxon>
        <taxon>Euteleostomi</taxon>
        <taxon>Actinopterygii</taxon>
        <taxon>Neopterygii</taxon>
        <taxon>Teleostei</taxon>
        <taxon>Neoteleostei</taxon>
        <taxon>Acanthomorphata</taxon>
        <taxon>Carangaria</taxon>
        <taxon>Pleuronectiformes</taxon>
        <taxon>Pleuronectoidei</taxon>
        <taxon>Cynoglossidae</taxon>
        <taxon>Cynoglossinae</taxon>
        <taxon>Cynoglossus</taxon>
    </lineage>
</organism>
<feature type="compositionally biased region" description="Polar residues" evidence="11">
    <location>
        <begin position="367"/>
        <end position="381"/>
    </location>
</feature>
<evidence type="ECO:0000313" key="15">
    <source>
        <dbReference type="Proteomes" id="UP000265120"/>
    </source>
</evidence>
<protein>
    <recommendedName>
        <fullName evidence="8">Caskin-2</fullName>
    </recommendedName>
</protein>
<feature type="compositionally biased region" description="Polar residues" evidence="11">
    <location>
        <begin position="1069"/>
        <end position="1078"/>
    </location>
</feature>
<name>A0A3P8V9R6_CYNSE</name>
<feature type="compositionally biased region" description="Polar residues" evidence="11">
    <location>
        <begin position="868"/>
        <end position="880"/>
    </location>
</feature>
<dbReference type="AlphaFoldDB" id="A0A3P8V9R6"/>
<dbReference type="PROSITE" id="PS50105">
    <property type="entry name" value="SAM_DOMAIN"/>
    <property type="match status" value="2"/>
</dbReference>
<dbReference type="OrthoDB" id="6156898at2759"/>
<dbReference type="FunFam" id="2.30.30.40:FF:000062">
    <property type="entry name" value="caskin-2 isoform X1"/>
    <property type="match status" value="1"/>
</dbReference>
<feature type="compositionally biased region" description="Acidic residues" evidence="11">
    <location>
        <begin position="829"/>
        <end position="838"/>
    </location>
</feature>
<dbReference type="GO" id="GO:0005737">
    <property type="term" value="C:cytoplasm"/>
    <property type="evidence" value="ECO:0007669"/>
    <property type="project" value="UniProtKB-SubCell"/>
</dbReference>
<feature type="compositionally biased region" description="Low complexity" evidence="11">
    <location>
        <begin position="1125"/>
        <end position="1138"/>
    </location>
</feature>
<feature type="region of interest" description="Disordered" evidence="11">
    <location>
        <begin position="822"/>
        <end position="1140"/>
    </location>
</feature>
<feature type="domain" description="SAM" evidence="13">
    <location>
        <begin position="561"/>
        <end position="625"/>
    </location>
</feature>
<feature type="repeat" description="ANK" evidence="9">
    <location>
        <begin position="188"/>
        <end position="220"/>
    </location>
</feature>
<dbReference type="FunFam" id="1.10.150.50:FF:000028">
    <property type="entry name" value="caskin-2 isoform X2"/>
    <property type="match status" value="1"/>
</dbReference>
<evidence type="ECO:0000259" key="12">
    <source>
        <dbReference type="PROSITE" id="PS50002"/>
    </source>
</evidence>
<dbReference type="SMART" id="SM00248">
    <property type="entry name" value="ANK"/>
    <property type="match status" value="6"/>
</dbReference>
<dbReference type="PROSITE" id="PS50088">
    <property type="entry name" value="ANK_REPEAT"/>
    <property type="match status" value="5"/>
</dbReference>
<evidence type="ECO:0000256" key="11">
    <source>
        <dbReference type="SAM" id="MobiDB-lite"/>
    </source>
</evidence>
<dbReference type="SMART" id="SM00454">
    <property type="entry name" value="SAM"/>
    <property type="match status" value="2"/>
</dbReference>
<evidence type="ECO:0000256" key="8">
    <source>
        <dbReference type="ARBA" id="ARBA00073385"/>
    </source>
</evidence>
<dbReference type="GeneID" id="103393400"/>
<evidence type="ECO:0000256" key="10">
    <source>
        <dbReference type="PROSITE-ProRule" id="PRU00192"/>
    </source>
</evidence>
<dbReference type="Ensembl" id="ENSCSET00000012216.1">
    <property type="protein sequence ID" value="ENSCSEP00000012073.1"/>
    <property type="gene ID" value="ENSCSEG00000007781.1"/>
</dbReference>
<reference evidence="14" key="2">
    <citation type="submission" date="2025-08" db="UniProtKB">
        <authorList>
            <consortium name="Ensembl"/>
        </authorList>
    </citation>
    <scope>IDENTIFICATION</scope>
</reference>
<feature type="compositionally biased region" description="Basic and acidic residues" evidence="11">
    <location>
        <begin position="957"/>
        <end position="976"/>
    </location>
</feature>
<feature type="repeat" description="ANK" evidence="9">
    <location>
        <begin position="81"/>
        <end position="113"/>
    </location>
</feature>
<dbReference type="CDD" id="cd09498">
    <property type="entry name" value="SAM_caskin1_2_repeat2"/>
    <property type="match status" value="1"/>
</dbReference>
<dbReference type="InterPro" id="IPR002110">
    <property type="entry name" value="Ankyrin_rpt"/>
</dbReference>
<feature type="compositionally biased region" description="Polar residues" evidence="11">
    <location>
        <begin position="946"/>
        <end position="956"/>
    </location>
</feature>
<dbReference type="InterPro" id="IPR035497">
    <property type="entry name" value="Caskin1/2_SAM_1"/>
</dbReference>
<evidence type="ECO:0000256" key="9">
    <source>
        <dbReference type="PROSITE-ProRule" id="PRU00023"/>
    </source>
</evidence>
<dbReference type="PROSITE" id="PS50002">
    <property type="entry name" value="SH3"/>
    <property type="match status" value="1"/>
</dbReference>
<dbReference type="InterPro" id="IPR033635">
    <property type="entry name" value="ANKS1/Caskin"/>
</dbReference>
<feature type="domain" description="SAM" evidence="13">
    <location>
        <begin position="492"/>
        <end position="555"/>
    </location>
</feature>
<dbReference type="SUPFAM" id="SSF48403">
    <property type="entry name" value="Ankyrin repeat"/>
    <property type="match status" value="1"/>
</dbReference>